<dbReference type="PANTHER" id="PTHR40267">
    <property type="entry name" value="BLR3294 PROTEIN"/>
    <property type="match status" value="1"/>
</dbReference>
<protein>
    <submittedName>
        <fullName evidence="1">Aspartate/glutamate racemase family protein</fullName>
    </submittedName>
</protein>
<accession>A0ABP8WD87</accession>
<dbReference type="Pfam" id="PF17645">
    <property type="entry name" value="Amdase"/>
    <property type="match status" value="1"/>
</dbReference>
<sequence>MVEPELTAHAPPGVAFYATRVPVVEVERQEDKVASIVAMRDRVPAAAAELGSLQPSAVIFACTSASFLDGRDVDADTCADLSVAANAPACTTSTAVVTALQALGVERLAVVTPYVAPVGDGAVRYLEQSGFTVTARRDLGLLSNLAKGELPVDASERLAREVDLTGADAVLISCTNWRSLDRLASLERDLGLPVVSSNLASLWAGLRLAGVHAGGPDVALMERPGTTLLERLGPVGAEAPA</sequence>
<proteinExistence type="predicted"/>
<keyword evidence="2" id="KW-1185">Reference proteome</keyword>
<reference evidence="2" key="1">
    <citation type="journal article" date="2019" name="Int. J. Syst. Evol. Microbiol.">
        <title>The Global Catalogue of Microorganisms (GCM) 10K type strain sequencing project: providing services to taxonomists for standard genome sequencing and annotation.</title>
        <authorList>
            <consortium name="The Broad Institute Genomics Platform"/>
            <consortium name="The Broad Institute Genome Sequencing Center for Infectious Disease"/>
            <person name="Wu L."/>
            <person name="Ma J."/>
        </authorList>
    </citation>
    <scope>NUCLEOTIDE SEQUENCE [LARGE SCALE GENOMIC DNA]</scope>
    <source>
        <strain evidence="2">JCM 18127</strain>
    </source>
</reference>
<evidence type="ECO:0000313" key="1">
    <source>
        <dbReference type="EMBL" id="GAA4686754.1"/>
    </source>
</evidence>
<dbReference type="PIRSF" id="PIRSF015736">
    <property type="entry name" value="MI"/>
    <property type="match status" value="1"/>
</dbReference>
<gene>
    <name evidence="1" type="ORF">GCM10023226_25680</name>
</gene>
<dbReference type="InterPro" id="IPR053714">
    <property type="entry name" value="Iso_Racemase_Enz_sf"/>
</dbReference>
<dbReference type="Proteomes" id="UP001500621">
    <property type="component" value="Unassembled WGS sequence"/>
</dbReference>
<comment type="caution">
    <text evidence="1">The sequence shown here is derived from an EMBL/GenBank/DDBJ whole genome shotgun (WGS) entry which is preliminary data.</text>
</comment>
<evidence type="ECO:0000313" key="2">
    <source>
        <dbReference type="Proteomes" id="UP001500621"/>
    </source>
</evidence>
<name>A0ABP8WD87_9ACTN</name>
<organism evidence="1 2">
    <name type="scientific">Nocardioides nanhaiensis</name>
    <dbReference type="NCBI Taxonomy" id="1476871"/>
    <lineage>
        <taxon>Bacteria</taxon>
        <taxon>Bacillati</taxon>
        <taxon>Actinomycetota</taxon>
        <taxon>Actinomycetes</taxon>
        <taxon>Propionibacteriales</taxon>
        <taxon>Nocardioidaceae</taxon>
        <taxon>Nocardioides</taxon>
    </lineage>
</organism>
<dbReference type="Gene3D" id="3.40.50.12500">
    <property type="match status" value="1"/>
</dbReference>
<dbReference type="InterPro" id="IPR026286">
    <property type="entry name" value="MaiA/AMDase"/>
</dbReference>
<dbReference type="PANTHER" id="PTHR40267:SF1">
    <property type="entry name" value="BLR3294 PROTEIN"/>
    <property type="match status" value="1"/>
</dbReference>
<dbReference type="EMBL" id="BAABIM010000002">
    <property type="protein sequence ID" value="GAA4686754.1"/>
    <property type="molecule type" value="Genomic_DNA"/>
</dbReference>